<evidence type="ECO:0000313" key="2">
    <source>
        <dbReference type="Proteomes" id="UP000022910"/>
    </source>
</evidence>
<dbReference type="AlphaFoldDB" id="A0A015KCE5"/>
<dbReference type="PANTHER" id="PTHR47839:SF1">
    <property type="entry name" value="DOMAIN PROTEIN, PUTATIVE (AFU_ORTHOLOGUE AFUA_6G04830)-RELATED"/>
    <property type="match status" value="1"/>
</dbReference>
<dbReference type="OrthoDB" id="10031156at2759"/>
<reference evidence="1 2" key="1">
    <citation type="submission" date="2014-02" db="EMBL/GenBank/DDBJ databases">
        <title>Single nucleus genome sequencing reveals high similarity among nuclei of an endomycorrhizal fungus.</title>
        <authorList>
            <person name="Lin K."/>
            <person name="Geurts R."/>
            <person name="Zhang Z."/>
            <person name="Limpens E."/>
            <person name="Saunders D.G."/>
            <person name="Mu D."/>
            <person name="Pang E."/>
            <person name="Cao H."/>
            <person name="Cha H."/>
            <person name="Lin T."/>
            <person name="Zhou Q."/>
            <person name="Shang Y."/>
            <person name="Li Y."/>
            <person name="Ivanov S."/>
            <person name="Sharma T."/>
            <person name="Velzen R.V."/>
            <person name="Ruijter N.D."/>
            <person name="Aanen D.K."/>
            <person name="Win J."/>
            <person name="Kamoun S."/>
            <person name="Bisseling T."/>
            <person name="Huang S."/>
        </authorList>
    </citation>
    <scope>NUCLEOTIDE SEQUENCE [LARGE SCALE GENOMIC DNA]</scope>
    <source>
        <strain evidence="2">DAOM197198w</strain>
    </source>
</reference>
<comment type="caution">
    <text evidence="1">The sequence shown here is derived from an EMBL/GenBank/DDBJ whole genome shotgun (WGS) entry which is preliminary data.</text>
</comment>
<dbReference type="InterPro" id="IPR022155">
    <property type="entry name" value="DUF3684"/>
</dbReference>
<sequence>MSLRQWISLPNDLQIEEASIFLRVVNGNLDVNVSDEISSEMERVTKKKPPSKTIIQMIYTGVDEDGSCNTDVSPIFKDLLPYPGQGKIYIGFPTHQTTGCCSHLAARVIPTVDRESIDLVEKTY</sequence>
<keyword evidence="2" id="KW-1185">Reference proteome</keyword>
<proteinExistence type="predicted"/>
<evidence type="ECO:0000313" key="1">
    <source>
        <dbReference type="EMBL" id="EXX79472.1"/>
    </source>
</evidence>
<accession>A0A015KCE5</accession>
<gene>
    <name evidence="1" type="ORF">RirG_005250</name>
</gene>
<dbReference type="PANTHER" id="PTHR47839">
    <property type="entry name" value="DOMAIN PROTEIN, PUTATIVE (AFU_ORTHOLOGUE AFUA_6G04830)-RELATED"/>
    <property type="match status" value="1"/>
</dbReference>
<dbReference type="EMBL" id="JEMT01003187">
    <property type="protein sequence ID" value="EXX79472.1"/>
    <property type="molecule type" value="Genomic_DNA"/>
</dbReference>
<organism evidence="1 2">
    <name type="scientific">Rhizophagus irregularis (strain DAOM 197198w)</name>
    <name type="common">Glomus intraradices</name>
    <dbReference type="NCBI Taxonomy" id="1432141"/>
    <lineage>
        <taxon>Eukaryota</taxon>
        <taxon>Fungi</taxon>
        <taxon>Fungi incertae sedis</taxon>
        <taxon>Mucoromycota</taxon>
        <taxon>Glomeromycotina</taxon>
        <taxon>Glomeromycetes</taxon>
        <taxon>Glomerales</taxon>
        <taxon>Glomeraceae</taxon>
        <taxon>Rhizophagus</taxon>
    </lineage>
</organism>
<name>A0A015KCE5_RHIIW</name>
<dbReference type="STRING" id="1432141.A0A015KCE5"/>
<dbReference type="Pfam" id="PF12449">
    <property type="entry name" value="DUF3684"/>
    <property type="match status" value="1"/>
</dbReference>
<dbReference type="HOGENOM" id="CLU_2005131_0_0_1"/>
<protein>
    <submittedName>
        <fullName evidence="1">Uncharacterized protein</fullName>
    </submittedName>
</protein>
<dbReference type="Proteomes" id="UP000022910">
    <property type="component" value="Unassembled WGS sequence"/>
</dbReference>